<protein>
    <submittedName>
        <fullName evidence="1">Uncharacterized protein</fullName>
    </submittedName>
</protein>
<accession>A0A8J3MXH5</accession>
<dbReference type="PROSITE" id="PS51257">
    <property type="entry name" value="PROKAR_LIPOPROTEIN"/>
    <property type="match status" value="1"/>
</dbReference>
<organism evidence="1 2">
    <name type="scientific">Ktedonospora formicarum</name>
    <dbReference type="NCBI Taxonomy" id="2778364"/>
    <lineage>
        <taxon>Bacteria</taxon>
        <taxon>Bacillati</taxon>
        <taxon>Chloroflexota</taxon>
        <taxon>Ktedonobacteria</taxon>
        <taxon>Ktedonobacterales</taxon>
        <taxon>Ktedonobacteraceae</taxon>
        <taxon>Ktedonospora</taxon>
    </lineage>
</organism>
<reference evidence="1" key="1">
    <citation type="submission" date="2020-10" db="EMBL/GenBank/DDBJ databases">
        <title>Taxonomic study of unclassified bacteria belonging to the class Ktedonobacteria.</title>
        <authorList>
            <person name="Yabe S."/>
            <person name="Wang C.M."/>
            <person name="Zheng Y."/>
            <person name="Sakai Y."/>
            <person name="Cavaletti L."/>
            <person name="Monciardini P."/>
            <person name="Donadio S."/>
        </authorList>
    </citation>
    <scope>NUCLEOTIDE SEQUENCE</scope>
    <source>
        <strain evidence="1">SOSP1-1</strain>
    </source>
</reference>
<dbReference type="EMBL" id="BNJF01000006">
    <property type="protein sequence ID" value="GHO49753.1"/>
    <property type="molecule type" value="Genomic_DNA"/>
</dbReference>
<dbReference type="RefSeq" id="WP_220198852.1">
    <property type="nucleotide sequence ID" value="NZ_BNJF01000006.1"/>
</dbReference>
<proteinExistence type="predicted"/>
<gene>
    <name evidence="1" type="ORF">KSX_79160</name>
</gene>
<dbReference type="Proteomes" id="UP000612362">
    <property type="component" value="Unassembled WGS sequence"/>
</dbReference>
<sequence length="104" mass="11109">MNQSLRRSSLTSWLCVVGMALLLACALLLGGNALSTRSAAAPASTESVVTQAIHSSPVMFTQAISASVDPYAHLREGVYWRDAHTPQQVHPFAWCSSVGKSTFC</sequence>
<dbReference type="AlphaFoldDB" id="A0A8J3MXH5"/>
<evidence type="ECO:0000313" key="2">
    <source>
        <dbReference type="Proteomes" id="UP000612362"/>
    </source>
</evidence>
<name>A0A8J3MXH5_9CHLR</name>
<comment type="caution">
    <text evidence="1">The sequence shown here is derived from an EMBL/GenBank/DDBJ whole genome shotgun (WGS) entry which is preliminary data.</text>
</comment>
<evidence type="ECO:0000313" key="1">
    <source>
        <dbReference type="EMBL" id="GHO49753.1"/>
    </source>
</evidence>
<keyword evidence="2" id="KW-1185">Reference proteome</keyword>